<feature type="site" description="Participates in a stacking interaction with the thymidine ring of dTDP-4-oxo-6-deoxyglucose" evidence="4">
    <location>
        <position position="138"/>
    </location>
</feature>
<dbReference type="Proteomes" id="UP000019222">
    <property type="component" value="Chromosome"/>
</dbReference>
<dbReference type="Gene3D" id="3.40.50.720">
    <property type="entry name" value="NAD(P)-binding Rossmann-like Domain"/>
    <property type="match status" value="1"/>
</dbReference>
<keyword evidence="8" id="KW-1185">Reference proteome</keyword>
<dbReference type="GO" id="GO:0019305">
    <property type="term" value="P:dTDP-rhamnose biosynthetic process"/>
    <property type="evidence" value="ECO:0007669"/>
    <property type="project" value="UniProtKB-UniPathway"/>
</dbReference>
<evidence type="ECO:0000313" key="7">
    <source>
        <dbReference type="EMBL" id="AHI21731.1"/>
    </source>
</evidence>
<dbReference type="eggNOG" id="COG1898">
    <property type="taxonomic scope" value="Bacteria"/>
</dbReference>
<dbReference type="Pfam" id="PF00908">
    <property type="entry name" value="dTDP_sugar_isom"/>
    <property type="match status" value="1"/>
</dbReference>
<feature type="active site" description="Proton donor" evidence="3">
    <location>
        <position position="132"/>
    </location>
</feature>
<dbReference type="EMBL" id="CP004353">
    <property type="protein sequence ID" value="AHI21731.1"/>
    <property type="molecule type" value="Genomic_DNA"/>
</dbReference>
<evidence type="ECO:0000313" key="8">
    <source>
        <dbReference type="Proteomes" id="UP000019222"/>
    </source>
</evidence>
<comment type="similarity">
    <text evidence="1">Belongs to the dTDP-4-dehydrorhamnose 3,5-epimerase family.</text>
</comment>
<name>W5XXG7_9CORY</name>
<evidence type="ECO:0000256" key="3">
    <source>
        <dbReference type="PIRSR" id="PIRSR600888-1"/>
    </source>
</evidence>
<dbReference type="PATRIC" id="fig|1224164.3.peg.327"/>
<dbReference type="InterPro" id="IPR029903">
    <property type="entry name" value="RmlD-like-bd"/>
</dbReference>
<protein>
    <recommendedName>
        <fullName evidence="5">dTDP-4-dehydrorhamnose reductase</fullName>
        <ecNumber evidence="5">1.1.1.133</ecNumber>
    </recommendedName>
</protein>
<dbReference type="InterPro" id="IPR036291">
    <property type="entry name" value="NAD(P)-bd_dom_sf"/>
</dbReference>
<dbReference type="HOGENOM" id="CLU_045518_6_2_11"/>
<dbReference type="Gene3D" id="2.60.120.10">
    <property type="entry name" value="Jelly Rolls"/>
    <property type="match status" value="1"/>
</dbReference>
<dbReference type="STRING" id="1224164.B843_01695"/>
<dbReference type="InterPro" id="IPR000888">
    <property type="entry name" value="RmlC-like"/>
</dbReference>
<dbReference type="InterPro" id="IPR014710">
    <property type="entry name" value="RmlC-like_jellyroll"/>
</dbReference>
<dbReference type="UniPathway" id="UPA00124"/>
<dbReference type="PANTHER" id="PTHR10491:SF4">
    <property type="entry name" value="METHIONINE ADENOSYLTRANSFERASE 2 SUBUNIT BETA"/>
    <property type="match status" value="1"/>
</dbReference>
<keyword evidence="5" id="KW-0560">Oxidoreductase</keyword>
<comment type="similarity">
    <text evidence="2 5">Belongs to the dTDP-4-dehydrorhamnose reductase family.</text>
</comment>
<dbReference type="AlphaFoldDB" id="W5XXG7"/>
<sequence length="474" mass="51312">MEFSQPLAVRESPIDGLKVFTLPVHGDSRGWFKENWQRDKQVALGLDDFGPVQNNISFNAEAGVTRGLHAEPWDKYVSVATGSVFGAWCDLRAGSPTFGAVFTCTITPDVAVYVPRGVANGFQALEPTAYTYLVNDHWSPTAHYSCVNLADPALGIGWPIPLDQAELSEKDLHHPMLDAVQPVPPRKVLITGAGGQLGRALAAHFPDAELATHRDFDLTRDITNARNWHDYHTIINAAAYTLVDQAEGDRATAWAVNAVGVGKLARVAAANRITLVHVSTDYVFDGTATMHTEDERPSPLNVYGQSKAAGDIAAASVPRHYIVRTSWVVGDGGNFVRTMAGLAAGGGSPTVVNDQYGRPTFADDLAAGIAHLLSTKARFGTYNLSNEGEVISFAQLARETFALLGHDPARVKQTTTEDFFATRRHAAPRPTNSTFTLDKLRATGFIPRNWRDALADYLDTYAAAYRAPGRGGQQ</sequence>
<dbReference type="Gene3D" id="3.90.25.10">
    <property type="entry name" value="UDP-galactose 4-epimerase, domain 1"/>
    <property type="match status" value="1"/>
</dbReference>
<dbReference type="SUPFAM" id="SSF51182">
    <property type="entry name" value="RmlC-like cupins"/>
    <property type="match status" value="1"/>
</dbReference>
<dbReference type="NCBIfam" id="TIGR01214">
    <property type="entry name" value="rmlD"/>
    <property type="match status" value="1"/>
</dbReference>
<dbReference type="Pfam" id="PF04321">
    <property type="entry name" value="RmlD_sub_bind"/>
    <property type="match status" value="1"/>
</dbReference>
<dbReference type="eggNOG" id="COG1091">
    <property type="taxonomic scope" value="Bacteria"/>
</dbReference>
<comment type="pathway">
    <text evidence="5">Carbohydrate biosynthesis; dTDP-L-rhamnose biosynthesis.</text>
</comment>
<feature type="active site" description="Proton acceptor" evidence="3">
    <location>
        <position position="69"/>
    </location>
</feature>
<evidence type="ECO:0000256" key="2">
    <source>
        <dbReference type="ARBA" id="ARBA00010944"/>
    </source>
</evidence>
<accession>W5XXG7</accession>
<dbReference type="CDD" id="cd05254">
    <property type="entry name" value="dTDP_HR_like_SDR_e"/>
    <property type="match status" value="1"/>
</dbReference>
<dbReference type="PANTHER" id="PTHR10491">
    <property type="entry name" value="DTDP-4-DEHYDRORHAMNOSE REDUCTASE"/>
    <property type="match status" value="1"/>
</dbReference>
<comment type="function">
    <text evidence="5">Catalyzes the reduction of dTDP-6-deoxy-L-lyxo-4-hexulose to yield dTDP-L-rhamnose.</text>
</comment>
<evidence type="ECO:0000259" key="6">
    <source>
        <dbReference type="Pfam" id="PF04321"/>
    </source>
</evidence>
<reference evidence="7 8" key="1">
    <citation type="submission" date="2013-02" db="EMBL/GenBank/DDBJ databases">
        <title>The complete genome sequence of Corynebacterium vitaeruminis DSM 20294.</title>
        <authorList>
            <person name="Ruckert C."/>
            <person name="Albersmeier A."/>
            <person name="Kalinowski J."/>
        </authorList>
    </citation>
    <scope>NUCLEOTIDE SEQUENCE [LARGE SCALE GENOMIC DNA]</scope>
    <source>
        <strain evidence="8">ATCC 10234</strain>
    </source>
</reference>
<dbReference type="SUPFAM" id="SSF51735">
    <property type="entry name" value="NAD(P)-binding Rossmann-fold domains"/>
    <property type="match status" value="1"/>
</dbReference>
<evidence type="ECO:0000256" key="4">
    <source>
        <dbReference type="PIRSR" id="PIRSR600888-3"/>
    </source>
</evidence>
<dbReference type="CDD" id="cd00438">
    <property type="entry name" value="cupin_RmlC"/>
    <property type="match status" value="1"/>
</dbReference>
<evidence type="ECO:0000256" key="1">
    <source>
        <dbReference type="ARBA" id="ARBA00010154"/>
    </source>
</evidence>
<dbReference type="EC" id="1.1.1.133" evidence="5"/>
<dbReference type="InterPro" id="IPR011051">
    <property type="entry name" value="RmlC_Cupin_sf"/>
</dbReference>
<keyword evidence="5" id="KW-0521">NADP</keyword>
<dbReference type="InterPro" id="IPR005913">
    <property type="entry name" value="dTDP_dehydrorham_reduct"/>
</dbReference>
<dbReference type="GO" id="GO:0008830">
    <property type="term" value="F:dTDP-4-dehydrorhamnose 3,5-epimerase activity"/>
    <property type="evidence" value="ECO:0007669"/>
    <property type="project" value="InterPro"/>
</dbReference>
<dbReference type="GO" id="GO:0005829">
    <property type="term" value="C:cytosol"/>
    <property type="evidence" value="ECO:0007669"/>
    <property type="project" value="TreeGrafter"/>
</dbReference>
<dbReference type="KEGG" id="cvt:B843_01695"/>
<proteinExistence type="inferred from homology"/>
<dbReference type="GO" id="GO:0008831">
    <property type="term" value="F:dTDP-4-dehydrorhamnose reductase activity"/>
    <property type="evidence" value="ECO:0007669"/>
    <property type="project" value="UniProtKB-EC"/>
</dbReference>
<gene>
    <name evidence="7" type="ORF">B843_01695</name>
</gene>
<evidence type="ECO:0000256" key="5">
    <source>
        <dbReference type="RuleBase" id="RU364082"/>
    </source>
</evidence>
<dbReference type="RefSeq" id="WP_025251798.1">
    <property type="nucleotide sequence ID" value="NZ_CP004353.1"/>
</dbReference>
<feature type="domain" description="RmlD-like substrate binding" evidence="6">
    <location>
        <begin position="187"/>
        <end position="461"/>
    </location>
</feature>
<organism evidence="7 8">
    <name type="scientific">Corynebacterium vitaeruminis DSM 20294</name>
    <dbReference type="NCBI Taxonomy" id="1224164"/>
    <lineage>
        <taxon>Bacteria</taxon>
        <taxon>Bacillati</taxon>
        <taxon>Actinomycetota</taxon>
        <taxon>Actinomycetes</taxon>
        <taxon>Mycobacteriales</taxon>
        <taxon>Corynebacteriaceae</taxon>
        <taxon>Corynebacterium</taxon>
    </lineage>
</organism>